<evidence type="ECO:0000259" key="13">
    <source>
        <dbReference type="SMART" id="SM00382"/>
    </source>
</evidence>
<keyword evidence="9 11" id="KW-0239">DNA-directed DNA polymerase</keyword>
<dbReference type="Gene3D" id="3.40.50.300">
    <property type="entry name" value="P-loop containing nucleotide triphosphate hydrolases"/>
    <property type="match status" value="1"/>
</dbReference>
<dbReference type="GO" id="GO:0003677">
    <property type="term" value="F:DNA binding"/>
    <property type="evidence" value="ECO:0007669"/>
    <property type="project" value="InterPro"/>
</dbReference>
<dbReference type="PANTHER" id="PTHR11669">
    <property type="entry name" value="REPLICATION FACTOR C / DNA POLYMERASE III GAMMA-TAU SUBUNIT"/>
    <property type="match status" value="1"/>
</dbReference>
<feature type="domain" description="AAA+ ATPase" evidence="13">
    <location>
        <begin position="105"/>
        <end position="252"/>
    </location>
</feature>
<comment type="function">
    <text evidence="11">DNA polymerase III is a complex, multichain enzyme responsible for most of the replicative synthesis in bacteria. This DNA polymerase also exhibits 3' to 5' exonuclease activity.</text>
</comment>
<evidence type="ECO:0000256" key="3">
    <source>
        <dbReference type="ARBA" id="ARBA00022695"/>
    </source>
</evidence>
<dbReference type="NCBIfam" id="TIGR02397">
    <property type="entry name" value="dnaX_nterm"/>
    <property type="match status" value="1"/>
</dbReference>
<dbReference type="Pfam" id="PF12362">
    <property type="entry name" value="DUF3646"/>
    <property type="match status" value="1"/>
</dbReference>
<dbReference type="CDD" id="cd18137">
    <property type="entry name" value="HLD_clamp_pol_III_gamma_tau"/>
    <property type="match status" value="1"/>
</dbReference>
<proteinExistence type="inferred from homology"/>
<accession>A0A0M6Y6F3</accession>
<dbReference type="Pfam" id="PF22608">
    <property type="entry name" value="DNAX_ATPase_lid"/>
    <property type="match status" value="1"/>
</dbReference>
<dbReference type="PANTHER" id="PTHR11669:SF0">
    <property type="entry name" value="PROTEIN STICHEL-LIKE 2"/>
    <property type="match status" value="1"/>
</dbReference>
<dbReference type="NCBIfam" id="NF006585">
    <property type="entry name" value="PRK09111.1"/>
    <property type="match status" value="1"/>
</dbReference>
<keyword evidence="5" id="KW-0479">Metal-binding</keyword>
<evidence type="ECO:0000256" key="8">
    <source>
        <dbReference type="ARBA" id="ARBA00022840"/>
    </source>
</evidence>
<dbReference type="InterPro" id="IPR022754">
    <property type="entry name" value="DNA_pol_III_gamma-3"/>
</dbReference>
<keyword evidence="3 11" id="KW-0548">Nucleotidyltransferase</keyword>
<feature type="region of interest" description="Disordered" evidence="12">
    <location>
        <begin position="1"/>
        <end position="21"/>
    </location>
</feature>
<keyword evidence="6 11" id="KW-0547">Nucleotide-binding</keyword>
<dbReference type="GO" id="GO:0006261">
    <property type="term" value="P:DNA-templated DNA replication"/>
    <property type="evidence" value="ECO:0007669"/>
    <property type="project" value="TreeGrafter"/>
</dbReference>
<feature type="region of interest" description="Disordered" evidence="12">
    <location>
        <begin position="653"/>
        <end position="674"/>
    </location>
</feature>
<comment type="similarity">
    <text evidence="1 11">Belongs to the DnaX/STICHEL family.</text>
</comment>
<evidence type="ECO:0000256" key="6">
    <source>
        <dbReference type="ARBA" id="ARBA00022741"/>
    </source>
</evidence>
<keyword evidence="4 11" id="KW-0235">DNA replication</keyword>
<comment type="subunit">
    <text evidence="11">DNA polymerase III contains a core (composed of alpha, epsilon and theta chains) that associates with a tau subunit. This core dimerizes to form the POLIII' complex. PolIII' associates with the gamma complex (composed of gamma, delta, delta', psi and chi chains) and with the beta chain to form the complete DNA polymerase III complex.</text>
</comment>
<evidence type="ECO:0000256" key="1">
    <source>
        <dbReference type="ARBA" id="ARBA00006360"/>
    </source>
</evidence>
<evidence type="ECO:0000256" key="5">
    <source>
        <dbReference type="ARBA" id="ARBA00022723"/>
    </source>
</evidence>
<dbReference type="InterPro" id="IPR003593">
    <property type="entry name" value="AAA+_ATPase"/>
</dbReference>
<organism evidence="14 15">
    <name type="scientific">Roseibium aggregatum</name>
    <dbReference type="NCBI Taxonomy" id="187304"/>
    <lineage>
        <taxon>Bacteria</taxon>
        <taxon>Pseudomonadati</taxon>
        <taxon>Pseudomonadota</taxon>
        <taxon>Alphaproteobacteria</taxon>
        <taxon>Hyphomicrobiales</taxon>
        <taxon>Stappiaceae</taxon>
        <taxon>Roseibium</taxon>
    </lineage>
</organism>
<evidence type="ECO:0000256" key="12">
    <source>
        <dbReference type="SAM" id="MobiDB-lite"/>
    </source>
</evidence>
<reference evidence="15" key="1">
    <citation type="submission" date="2015-07" db="EMBL/GenBank/DDBJ databases">
        <authorList>
            <person name="Rodrigo-Torres Lidia"/>
            <person name="Arahal R.David."/>
        </authorList>
    </citation>
    <scope>NUCLEOTIDE SEQUENCE [LARGE SCALE GENOMIC DNA]</scope>
    <source>
        <strain evidence="15">CECT 4801</strain>
    </source>
</reference>
<dbReference type="InterPro" id="IPR045085">
    <property type="entry name" value="HLD_clamp_pol_III_gamma_tau"/>
</dbReference>
<evidence type="ECO:0000313" key="14">
    <source>
        <dbReference type="EMBL" id="CTQ44370.1"/>
    </source>
</evidence>
<dbReference type="SUPFAM" id="SSF52540">
    <property type="entry name" value="P-loop containing nucleoside triphosphate hydrolases"/>
    <property type="match status" value="1"/>
</dbReference>
<protein>
    <recommendedName>
        <fullName evidence="11">DNA polymerase III subunit gamma/tau</fullName>
        <ecNumber evidence="11">2.7.7.7</ecNumber>
    </recommendedName>
</protein>
<dbReference type="STRING" id="187304.B0E33_09200"/>
<dbReference type="GO" id="GO:0046872">
    <property type="term" value="F:metal ion binding"/>
    <property type="evidence" value="ECO:0007669"/>
    <property type="project" value="UniProtKB-KW"/>
</dbReference>
<dbReference type="InterPro" id="IPR050238">
    <property type="entry name" value="DNA_Rep/Repair_Clamp_Loader"/>
</dbReference>
<dbReference type="Pfam" id="PF13177">
    <property type="entry name" value="DNA_pol3_delta2"/>
    <property type="match status" value="1"/>
</dbReference>
<keyword evidence="15" id="KW-1185">Reference proteome</keyword>
<dbReference type="GO" id="GO:0003887">
    <property type="term" value="F:DNA-directed DNA polymerase activity"/>
    <property type="evidence" value="ECO:0007669"/>
    <property type="project" value="UniProtKB-KW"/>
</dbReference>
<dbReference type="InterPro" id="IPR027417">
    <property type="entry name" value="P-loop_NTPase"/>
</dbReference>
<dbReference type="SMART" id="SM00382">
    <property type="entry name" value="AAA"/>
    <property type="match status" value="1"/>
</dbReference>
<dbReference type="SUPFAM" id="SSF48019">
    <property type="entry name" value="post-AAA+ oligomerization domain-like"/>
    <property type="match status" value="1"/>
</dbReference>
<keyword evidence="2 11" id="KW-0808">Transferase</keyword>
<evidence type="ECO:0000256" key="10">
    <source>
        <dbReference type="ARBA" id="ARBA00049244"/>
    </source>
</evidence>
<evidence type="ECO:0000256" key="4">
    <source>
        <dbReference type="ARBA" id="ARBA00022705"/>
    </source>
</evidence>
<dbReference type="EC" id="2.7.7.7" evidence="11"/>
<evidence type="ECO:0000256" key="2">
    <source>
        <dbReference type="ARBA" id="ARBA00022679"/>
    </source>
</evidence>
<dbReference type="GO" id="GO:0009360">
    <property type="term" value="C:DNA polymerase III complex"/>
    <property type="evidence" value="ECO:0007669"/>
    <property type="project" value="InterPro"/>
</dbReference>
<sequence length="674" mass="72473">MRGLGKGFPEGIAARGSPTHKNFQKPVPLFKKMVMVRLMDETGFSESDGGQTPGLMADQGAVKPATDDGAYRVLARKYRPKTFEDLVGQEPMVQTLENAFETGRIAQAWMLTGVRGVGKTTTARILARGLNYEVPGVADKPTVKLTQEGTHCKAIMEGRHVDVIEMDAASHTGINDIREIIDAARYRPATARYKVYIIDEVHMLSNAAFNGLLKTLEEPPEHVKFIFATTEIRKVPITVLSRCQRFDLRRIEQSKLIGLLRRISDAEGIQISDEALMLIARAGEGSARDSLSLLDQAMAHGAGAIEAEDLRQMLGLADRARVIDLFGHIMAGRIEDALGELQAQYEVGADPAIVLTDLADFTHLVTRMKVAPKSADEASVTEAERARGREFAEQISVRLLSRAWQILLKGVQEVQSASKPLAAADMVLVRLAYAADLPDPGDLMAQIKNGQNPFGGAAPSGGGGAPAGGGGGTSAMAVGMNYAPGSSGTGPTMQASARPQLSAIQGGRPAPQGVPQAAPEPQAQPAYNLKSLYDCAALASEKGDIPFKVKIQRLMRLVKFEPGKIEIQPTDDAPADIAGEFGRKLTEWTGQRWFVVVSRNQGRPTIHEEQEANQQQLLSDAKSHPTVAALLAQFPGARVVDVKVQVTEEDDAALADPMVSDPLLSEALGDDEDD</sequence>
<dbReference type="EMBL" id="CXST01000002">
    <property type="protein sequence ID" value="CTQ44370.1"/>
    <property type="molecule type" value="Genomic_DNA"/>
</dbReference>
<dbReference type="CDD" id="cd00009">
    <property type="entry name" value="AAA"/>
    <property type="match status" value="1"/>
</dbReference>
<dbReference type="FunFam" id="1.20.272.10:FF:000003">
    <property type="entry name" value="DNA polymerase III subunit gamma/tau"/>
    <property type="match status" value="1"/>
</dbReference>
<comment type="catalytic activity">
    <reaction evidence="10 11">
        <text>DNA(n) + a 2'-deoxyribonucleoside 5'-triphosphate = DNA(n+1) + diphosphate</text>
        <dbReference type="Rhea" id="RHEA:22508"/>
        <dbReference type="Rhea" id="RHEA-COMP:17339"/>
        <dbReference type="Rhea" id="RHEA-COMP:17340"/>
        <dbReference type="ChEBI" id="CHEBI:33019"/>
        <dbReference type="ChEBI" id="CHEBI:61560"/>
        <dbReference type="ChEBI" id="CHEBI:173112"/>
        <dbReference type="EC" id="2.7.7.7"/>
    </reaction>
</comment>
<dbReference type="InterPro" id="IPR012763">
    <property type="entry name" value="DNA_pol_III_sug/sutau_N"/>
</dbReference>
<dbReference type="Gene3D" id="1.10.8.60">
    <property type="match status" value="1"/>
</dbReference>
<dbReference type="Proteomes" id="UP000048926">
    <property type="component" value="Unassembled WGS sequence"/>
</dbReference>
<dbReference type="FunFam" id="3.40.50.300:FF:000014">
    <property type="entry name" value="DNA polymerase III subunit gamma/tau"/>
    <property type="match status" value="1"/>
</dbReference>
<dbReference type="FunFam" id="1.10.8.60:FF:000013">
    <property type="entry name" value="DNA polymerase III subunit gamma/tau"/>
    <property type="match status" value="1"/>
</dbReference>
<keyword evidence="8 11" id="KW-0067">ATP-binding</keyword>
<gene>
    <name evidence="14" type="primary">dnaX_2</name>
    <name evidence="11" type="synonym">dnaX</name>
    <name evidence="14" type="ORF">LAL4801_02813</name>
</gene>
<keyword evidence="7" id="KW-0862">Zinc</keyword>
<dbReference type="Pfam" id="PF12169">
    <property type="entry name" value="DNA_pol3_gamma3"/>
    <property type="match status" value="1"/>
</dbReference>
<dbReference type="GO" id="GO:0005524">
    <property type="term" value="F:ATP binding"/>
    <property type="evidence" value="ECO:0007669"/>
    <property type="project" value="UniProtKB-KW"/>
</dbReference>
<evidence type="ECO:0000256" key="9">
    <source>
        <dbReference type="ARBA" id="ARBA00022932"/>
    </source>
</evidence>
<dbReference type="InterPro" id="IPR008921">
    <property type="entry name" value="DNA_pol3_clamp-load_cplx_C"/>
</dbReference>
<name>A0A0M6Y6F3_9HYPH</name>
<dbReference type="AlphaFoldDB" id="A0A0M6Y6F3"/>
<evidence type="ECO:0000256" key="11">
    <source>
        <dbReference type="RuleBase" id="RU364063"/>
    </source>
</evidence>
<evidence type="ECO:0000313" key="15">
    <source>
        <dbReference type="Proteomes" id="UP000048926"/>
    </source>
</evidence>
<dbReference type="Gene3D" id="1.20.272.10">
    <property type="match status" value="1"/>
</dbReference>
<dbReference type="InterPro" id="IPR022107">
    <property type="entry name" value="DNA_pol_III_gamma/tau_C"/>
</dbReference>
<evidence type="ECO:0000256" key="7">
    <source>
        <dbReference type="ARBA" id="ARBA00022833"/>
    </source>
</evidence>